<dbReference type="STRING" id="128403.WA1_43610"/>
<protein>
    <submittedName>
        <fullName evidence="3">Gramicidin dehydrogenase</fullName>
    </submittedName>
</protein>
<name>A0A139WVX0_9CYAN</name>
<evidence type="ECO:0000313" key="3">
    <source>
        <dbReference type="EMBL" id="KYC36578.1"/>
    </source>
</evidence>
<dbReference type="RefSeq" id="WP_017744596.1">
    <property type="nucleotide sequence ID" value="NZ_KQ976354.1"/>
</dbReference>
<dbReference type="Pfam" id="PF00975">
    <property type="entry name" value="Thioesterase"/>
    <property type="match status" value="1"/>
</dbReference>
<dbReference type="Gene3D" id="3.40.50.1820">
    <property type="entry name" value="alpha/beta hydrolase"/>
    <property type="match status" value="1"/>
</dbReference>
<evidence type="ECO:0000313" key="4">
    <source>
        <dbReference type="Proteomes" id="UP000076925"/>
    </source>
</evidence>
<dbReference type="PANTHER" id="PTHR11487:SF0">
    <property type="entry name" value="S-ACYL FATTY ACID SYNTHASE THIOESTERASE, MEDIUM CHAIN"/>
    <property type="match status" value="1"/>
</dbReference>
<dbReference type="InterPro" id="IPR012223">
    <property type="entry name" value="TEII"/>
</dbReference>
<dbReference type="InterPro" id="IPR029058">
    <property type="entry name" value="AB_hydrolase_fold"/>
</dbReference>
<sequence>MTNTSTFNSWVTCPKPNLQANLRLFCFPYAGGSSLIFRKWSDSLPLNVEVCPVELPGRGSQMKLAPFTRLESLVEALAQALKPRLDKPFAFFGHSMGALISFELARLLRKEYTLEPVHLFVSARRAPQIPDTKPPIHTLGDSEFKEELRRLNGTPKAVLENAELMELLVPIVRADFAVLETYVYSYEPPLDFPIATFGGLEDTEANYEELEAWREQTNSAFSLEMLPGDHFFINSAQSLLLERLAKRMLDFRF</sequence>
<comment type="caution">
    <text evidence="3">The sequence shown here is derived from an EMBL/GenBank/DDBJ whole genome shotgun (WGS) entry which is preliminary data.</text>
</comment>
<evidence type="ECO:0000259" key="2">
    <source>
        <dbReference type="Pfam" id="PF00975"/>
    </source>
</evidence>
<dbReference type="PANTHER" id="PTHR11487">
    <property type="entry name" value="THIOESTERASE"/>
    <property type="match status" value="1"/>
</dbReference>
<dbReference type="GO" id="GO:0008610">
    <property type="term" value="P:lipid biosynthetic process"/>
    <property type="evidence" value="ECO:0007669"/>
    <property type="project" value="TreeGrafter"/>
</dbReference>
<comment type="similarity">
    <text evidence="1">Belongs to the thioesterase family.</text>
</comment>
<dbReference type="EMBL" id="ANNX02000047">
    <property type="protein sequence ID" value="KYC36578.1"/>
    <property type="molecule type" value="Genomic_DNA"/>
</dbReference>
<dbReference type="SUPFAM" id="SSF53474">
    <property type="entry name" value="alpha/beta-Hydrolases"/>
    <property type="match status" value="1"/>
</dbReference>
<feature type="domain" description="Thioesterase" evidence="2">
    <location>
        <begin position="23"/>
        <end position="244"/>
    </location>
</feature>
<dbReference type="AlphaFoldDB" id="A0A139WVX0"/>
<proteinExistence type="inferred from homology"/>
<organism evidence="3 4">
    <name type="scientific">Scytonema hofmannii PCC 7110</name>
    <dbReference type="NCBI Taxonomy" id="128403"/>
    <lineage>
        <taxon>Bacteria</taxon>
        <taxon>Bacillati</taxon>
        <taxon>Cyanobacteriota</taxon>
        <taxon>Cyanophyceae</taxon>
        <taxon>Nostocales</taxon>
        <taxon>Scytonemataceae</taxon>
        <taxon>Scytonema</taxon>
    </lineage>
</organism>
<evidence type="ECO:0000256" key="1">
    <source>
        <dbReference type="ARBA" id="ARBA00007169"/>
    </source>
</evidence>
<dbReference type="OrthoDB" id="2213423at2"/>
<keyword evidence="4" id="KW-1185">Reference proteome</keyword>
<gene>
    <name evidence="3" type="ORF">WA1_43610</name>
</gene>
<accession>A0A139WVX0</accession>
<reference evidence="3 4" key="1">
    <citation type="journal article" date="2013" name="Genome Biol. Evol.">
        <title>Genomes of Stigonematalean cyanobacteria (subsection V) and the evolution of oxygenic photosynthesis from prokaryotes to plastids.</title>
        <authorList>
            <person name="Dagan T."/>
            <person name="Roettger M."/>
            <person name="Stucken K."/>
            <person name="Landan G."/>
            <person name="Koch R."/>
            <person name="Major P."/>
            <person name="Gould S.B."/>
            <person name="Goremykin V.V."/>
            <person name="Rippka R."/>
            <person name="Tandeau de Marsac N."/>
            <person name="Gugger M."/>
            <person name="Lockhart P.J."/>
            <person name="Allen J.F."/>
            <person name="Brune I."/>
            <person name="Maus I."/>
            <person name="Puhler A."/>
            <person name="Martin W.F."/>
        </authorList>
    </citation>
    <scope>NUCLEOTIDE SEQUENCE [LARGE SCALE GENOMIC DNA]</scope>
    <source>
        <strain evidence="3 4">PCC 7110</strain>
    </source>
</reference>
<dbReference type="Proteomes" id="UP000076925">
    <property type="component" value="Unassembled WGS sequence"/>
</dbReference>
<dbReference type="InterPro" id="IPR001031">
    <property type="entry name" value="Thioesterase"/>
</dbReference>